<dbReference type="Pfam" id="PF18844">
    <property type="entry name" value="baeRF_family2"/>
    <property type="match status" value="1"/>
</dbReference>
<organism evidence="1 2">
    <name type="scientific">Streptomyces cacaoi</name>
    <dbReference type="NCBI Taxonomy" id="1898"/>
    <lineage>
        <taxon>Bacteria</taxon>
        <taxon>Bacillati</taxon>
        <taxon>Actinomycetota</taxon>
        <taxon>Actinomycetes</taxon>
        <taxon>Kitasatosporales</taxon>
        <taxon>Streptomycetaceae</taxon>
        <taxon>Streptomyces</taxon>
    </lineage>
</organism>
<name>A0A4Y3QSX7_STRCI</name>
<gene>
    <name evidence="1" type="ORF">SCA03_03380</name>
</gene>
<sequence length="381" mass="40579">MHLESLTPLFARSGPWATAYAGTAQATESAGTERRLTARDAGETLIGQGADSRTARAVTERLEAFRPQDEPHGRAVFANRGEVVLDLPLTQPPQQTLTSYSVLPHLAPLPELMREDPLCLTVRIDRTGADMELRDSQGVRPAGQALGSDYPVHRTATGDMSERHFELRVEETWESNAGLIADAVAERFAATGADVLVLCGDARERRAVHDRLPPALREAAVETRHGGRAAGSDSELLDEATEQARADYAQRHTAEALDGLRAGHAPGAPGLSAGTAEDVPDLVEAAREHRIGTLLMGPGGTDRGREVWVGENPDQLGVRRSELRYLGSSDPAPARADDALLRSAAATDAEVLVTDGERDVPVGGMGALLRWTNDPGGAPLS</sequence>
<evidence type="ECO:0000313" key="2">
    <source>
        <dbReference type="Proteomes" id="UP000319210"/>
    </source>
</evidence>
<dbReference type="OrthoDB" id="5179393at2"/>
<dbReference type="EMBL" id="BJMM01000002">
    <property type="protein sequence ID" value="GEB47787.1"/>
    <property type="molecule type" value="Genomic_DNA"/>
</dbReference>
<protein>
    <recommendedName>
        <fullName evidence="3">Peptide chain release factor 1</fullName>
    </recommendedName>
</protein>
<dbReference type="RefSeq" id="WP_030878279.1">
    <property type="nucleotide sequence ID" value="NZ_BJMM01000002.1"/>
</dbReference>
<dbReference type="InterPro" id="IPR040701">
    <property type="entry name" value="Bact_RF_family2"/>
</dbReference>
<dbReference type="InterPro" id="IPR042226">
    <property type="entry name" value="eFR1_2_sf"/>
</dbReference>
<keyword evidence="2" id="KW-1185">Reference proteome</keyword>
<proteinExistence type="predicted"/>
<accession>A0A4Y3QSX7</accession>
<dbReference type="AlphaFoldDB" id="A0A4Y3QSX7"/>
<evidence type="ECO:0000313" key="1">
    <source>
        <dbReference type="EMBL" id="GEB47787.1"/>
    </source>
</evidence>
<dbReference type="Gene3D" id="3.30.420.60">
    <property type="entry name" value="eRF1 domain 2"/>
    <property type="match status" value="1"/>
</dbReference>
<comment type="caution">
    <text evidence="1">The sequence shown here is derived from an EMBL/GenBank/DDBJ whole genome shotgun (WGS) entry which is preliminary data.</text>
</comment>
<reference evidence="1 2" key="1">
    <citation type="submission" date="2019-06" db="EMBL/GenBank/DDBJ databases">
        <title>Whole genome shotgun sequence of Streptomyces cacaoi subsp. cacaoi NBRC 12748.</title>
        <authorList>
            <person name="Hosoyama A."/>
            <person name="Uohara A."/>
            <person name="Ohji S."/>
            <person name="Ichikawa N."/>
        </authorList>
    </citation>
    <scope>NUCLEOTIDE SEQUENCE [LARGE SCALE GENOMIC DNA]</scope>
    <source>
        <strain evidence="1 2">NBRC 12748</strain>
    </source>
</reference>
<dbReference type="Proteomes" id="UP000319210">
    <property type="component" value="Unassembled WGS sequence"/>
</dbReference>
<evidence type="ECO:0008006" key="3">
    <source>
        <dbReference type="Google" id="ProtNLM"/>
    </source>
</evidence>